<dbReference type="InterPro" id="IPR050483">
    <property type="entry name" value="CoA-transferase_III_domain"/>
</dbReference>
<dbReference type="InterPro" id="IPR023606">
    <property type="entry name" value="CoA-Trfase_III_dom_1_sf"/>
</dbReference>
<dbReference type="OrthoDB" id="5863171at2759"/>
<dbReference type="SUPFAM" id="SSF89796">
    <property type="entry name" value="CoA-transferase family III (CaiB/BaiF)"/>
    <property type="match status" value="1"/>
</dbReference>
<dbReference type="RefSeq" id="XP_056491823.1">
    <property type="nucleotide sequence ID" value="XM_056629089.1"/>
</dbReference>
<comment type="similarity">
    <text evidence="1">Belongs to the CoA-transferase III family.</text>
</comment>
<dbReference type="GeneID" id="81368069"/>
<dbReference type="AlphaFoldDB" id="A0A9W9W718"/>
<accession>A0A9W9W718</accession>
<evidence type="ECO:0000313" key="3">
    <source>
        <dbReference type="EMBL" id="KAJ5404581.1"/>
    </source>
</evidence>
<gene>
    <name evidence="3" type="ORF">N7509_004452</name>
</gene>
<evidence type="ECO:0000256" key="1">
    <source>
        <dbReference type="ARBA" id="ARBA00008383"/>
    </source>
</evidence>
<dbReference type="Proteomes" id="UP001147747">
    <property type="component" value="Unassembled WGS sequence"/>
</dbReference>
<comment type="caution">
    <text evidence="3">The sequence shown here is derived from an EMBL/GenBank/DDBJ whole genome shotgun (WGS) entry which is preliminary data.</text>
</comment>
<sequence>MRGLALLRGAYPLRASLRPAISSLLPPSRQHFKFQYSTTSSGGHRAAPLEGVTVVSLEQAIAAPFCTRQLADLGARVIKVERPGVGDFARQYDTRVNGQASHFIWTNRSKESLALDLKNEKDHSTLMKLLEKADVLVQNLAPGAAARLGLSHESLKGKHPSLIVCDISGYGQDGPYRDKKAYDLLIQSEAGMLSVTGTGKEPAKVGISIADIAAGMYAYTNILSALIQRGKDGQGCKIDISMLESMVEWMGFPMYYAFEGAAGPVPAGASHASIYPYGPFETGDGQTVMLGIQNEREWANFCTEVLFQPDIVSDERFASNSLRTQNRDALKAIICDSFSKLTAEETTARLDKASIANANVNDMQGLWNHAQLKARERWTEVQTPAGIVPTLLPPGSTNAADKGGFGAQIASIPKVGEHNQAILAELGLE</sequence>
<dbReference type="EMBL" id="JAPZBU010000005">
    <property type="protein sequence ID" value="KAJ5404581.1"/>
    <property type="molecule type" value="Genomic_DNA"/>
</dbReference>
<dbReference type="PANTHER" id="PTHR48207:SF3">
    <property type="entry name" value="SUCCINATE--HYDROXYMETHYLGLUTARATE COA-TRANSFERASE"/>
    <property type="match status" value="1"/>
</dbReference>
<proteinExistence type="inferred from homology"/>
<reference evidence="3" key="2">
    <citation type="journal article" date="2023" name="IMA Fungus">
        <title>Comparative genomic study of the Penicillium genus elucidates a diverse pangenome and 15 lateral gene transfer events.</title>
        <authorList>
            <person name="Petersen C."/>
            <person name="Sorensen T."/>
            <person name="Nielsen M.R."/>
            <person name="Sondergaard T.E."/>
            <person name="Sorensen J.L."/>
            <person name="Fitzpatrick D.A."/>
            <person name="Frisvad J.C."/>
            <person name="Nielsen K.L."/>
        </authorList>
    </citation>
    <scope>NUCLEOTIDE SEQUENCE</scope>
    <source>
        <strain evidence="3">IBT 29677</strain>
    </source>
</reference>
<name>A0A9W9W718_9EURO</name>
<evidence type="ECO:0000313" key="4">
    <source>
        <dbReference type="Proteomes" id="UP001147747"/>
    </source>
</evidence>
<dbReference type="InterPro" id="IPR044855">
    <property type="entry name" value="CoA-Trfase_III_dom3_sf"/>
</dbReference>
<dbReference type="Gene3D" id="3.30.1540.10">
    <property type="entry name" value="formyl-coa transferase, domain 3"/>
    <property type="match status" value="1"/>
</dbReference>
<evidence type="ECO:0000256" key="2">
    <source>
        <dbReference type="ARBA" id="ARBA00022679"/>
    </source>
</evidence>
<protein>
    <submittedName>
        <fullName evidence="3">Uncharacterized protein</fullName>
    </submittedName>
</protein>
<organism evidence="3 4">
    <name type="scientific">Penicillium cosmopolitanum</name>
    <dbReference type="NCBI Taxonomy" id="1131564"/>
    <lineage>
        <taxon>Eukaryota</taxon>
        <taxon>Fungi</taxon>
        <taxon>Dikarya</taxon>
        <taxon>Ascomycota</taxon>
        <taxon>Pezizomycotina</taxon>
        <taxon>Eurotiomycetes</taxon>
        <taxon>Eurotiomycetidae</taxon>
        <taxon>Eurotiales</taxon>
        <taxon>Aspergillaceae</taxon>
        <taxon>Penicillium</taxon>
    </lineage>
</organism>
<keyword evidence="2" id="KW-0808">Transferase</keyword>
<dbReference type="Gene3D" id="3.40.50.10540">
    <property type="entry name" value="Crotonobetainyl-coa:carnitine coa-transferase, domain 1"/>
    <property type="match status" value="1"/>
</dbReference>
<keyword evidence="4" id="KW-1185">Reference proteome</keyword>
<dbReference type="GO" id="GO:0008410">
    <property type="term" value="F:CoA-transferase activity"/>
    <property type="evidence" value="ECO:0007669"/>
    <property type="project" value="TreeGrafter"/>
</dbReference>
<reference evidence="3" key="1">
    <citation type="submission" date="2022-12" db="EMBL/GenBank/DDBJ databases">
        <authorList>
            <person name="Petersen C."/>
        </authorList>
    </citation>
    <scope>NUCLEOTIDE SEQUENCE</scope>
    <source>
        <strain evidence="3">IBT 29677</strain>
    </source>
</reference>
<dbReference type="InterPro" id="IPR003673">
    <property type="entry name" value="CoA-Trfase_fam_III"/>
</dbReference>
<dbReference type="PANTHER" id="PTHR48207">
    <property type="entry name" value="SUCCINATE--HYDROXYMETHYLGLUTARATE COA-TRANSFERASE"/>
    <property type="match status" value="1"/>
</dbReference>
<dbReference type="Pfam" id="PF02515">
    <property type="entry name" value="CoA_transf_3"/>
    <property type="match status" value="1"/>
</dbReference>